<accession>A0ABV3ZVK2</accession>
<evidence type="ECO:0000256" key="4">
    <source>
        <dbReference type="ARBA" id="ARBA00023163"/>
    </source>
</evidence>
<dbReference type="RefSeq" id="WP_369338794.1">
    <property type="nucleotide sequence ID" value="NZ_JBFYGN010000012.1"/>
</dbReference>
<dbReference type="Pfam" id="PF13693">
    <property type="entry name" value="HTH_35"/>
    <property type="match status" value="1"/>
</dbReference>
<evidence type="ECO:0000256" key="5">
    <source>
        <dbReference type="SAM" id="MobiDB-lite"/>
    </source>
</evidence>
<dbReference type="SUPFAM" id="SSF47413">
    <property type="entry name" value="lambda repressor-like DNA-binding domains"/>
    <property type="match status" value="1"/>
</dbReference>
<dbReference type="InterPro" id="IPR010982">
    <property type="entry name" value="Lambda_DNA-bd_dom_sf"/>
</dbReference>
<proteinExistence type="inferred from homology"/>
<organism evidence="7 8">
    <name type="scientific">Comamonas guangdongensis</name>
    <dbReference type="NCBI Taxonomy" id="510515"/>
    <lineage>
        <taxon>Bacteria</taxon>
        <taxon>Pseudomonadati</taxon>
        <taxon>Pseudomonadota</taxon>
        <taxon>Betaproteobacteria</taxon>
        <taxon>Burkholderiales</taxon>
        <taxon>Comamonadaceae</taxon>
        <taxon>Comamonas</taxon>
    </lineage>
</organism>
<evidence type="ECO:0000256" key="1">
    <source>
        <dbReference type="ARBA" id="ARBA00006157"/>
    </source>
</evidence>
<evidence type="ECO:0000259" key="6">
    <source>
        <dbReference type="Pfam" id="PF13693"/>
    </source>
</evidence>
<name>A0ABV3ZVK2_9BURK</name>
<dbReference type="InterPro" id="IPR038722">
    <property type="entry name" value="Ner_HTH_dom"/>
</dbReference>
<keyword evidence="4" id="KW-0804">Transcription</keyword>
<keyword evidence="2" id="KW-0805">Transcription regulation</keyword>
<dbReference type="Gene3D" id="1.10.260.40">
    <property type="entry name" value="lambda repressor-like DNA-binding domains"/>
    <property type="match status" value="1"/>
</dbReference>
<feature type="region of interest" description="Disordered" evidence="5">
    <location>
        <begin position="73"/>
        <end position="108"/>
    </location>
</feature>
<reference evidence="7 8" key="1">
    <citation type="journal article" date="2013" name="Int. J. Syst. Evol. Microbiol.">
        <title>Comamonas guangdongensis sp. nov., isolated from subterranean forest sediment, and emended description of the genus Comamonas.</title>
        <authorList>
            <person name="Zhang J."/>
            <person name="Wang Y."/>
            <person name="Zhou S."/>
            <person name="Wu C."/>
            <person name="He J."/>
            <person name="Li F."/>
        </authorList>
    </citation>
    <scope>NUCLEOTIDE SEQUENCE [LARGE SCALE GENOMIC DNA]</scope>
    <source>
        <strain evidence="7 8">CCTCC AB2011133</strain>
    </source>
</reference>
<evidence type="ECO:0000313" key="7">
    <source>
        <dbReference type="EMBL" id="MEX8193597.1"/>
    </source>
</evidence>
<gene>
    <name evidence="7" type="ORF">AB6724_12200</name>
</gene>
<dbReference type="Proteomes" id="UP001561046">
    <property type="component" value="Unassembled WGS sequence"/>
</dbReference>
<evidence type="ECO:0000256" key="3">
    <source>
        <dbReference type="ARBA" id="ARBA00023125"/>
    </source>
</evidence>
<evidence type="ECO:0000313" key="8">
    <source>
        <dbReference type="Proteomes" id="UP001561046"/>
    </source>
</evidence>
<keyword evidence="8" id="KW-1185">Reference proteome</keyword>
<comment type="similarity">
    <text evidence="1">Belongs to the ner transcriptional regulatory family.</text>
</comment>
<keyword evidence="3" id="KW-0238">DNA-binding</keyword>
<evidence type="ECO:0000256" key="2">
    <source>
        <dbReference type="ARBA" id="ARBA00023015"/>
    </source>
</evidence>
<feature type="compositionally biased region" description="Polar residues" evidence="5">
    <location>
        <begin position="73"/>
        <end position="90"/>
    </location>
</feature>
<sequence length="108" mass="11878">MHPEEIKAAMRIAGTTPAMLCDELEVAASSISQTISGHIKSKRIQTRIAEIIGKPIDFIWPNQVVLRRTRAQIDSQRQTVSARHQRSISGAPQLHSSEHPFVEKGGAA</sequence>
<dbReference type="EMBL" id="JBFYGN010000012">
    <property type="protein sequence ID" value="MEX8193597.1"/>
    <property type="molecule type" value="Genomic_DNA"/>
</dbReference>
<protein>
    <submittedName>
        <fullName evidence="7">Helix-turn-helix domain-containing protein</fullName>
    </submittedName>
</protein>
<comment type="caution">
    <text evidence="7">The sequence shown here is derived from an EMBL/GenBank/DDBJ whole genome shotgun (WGS) entry which is preliminary data.</text>
</comment>
<feature type="domain" description="Ner winged helix-turn-helix DNA-binding" evidence="6">
    <location>
        <begin position="1"/>
        <end position="63"/>
    </location>
</feature>